<organism evidence="1 2">
    <name type="scientific">Tigriopus californicus</name>
    <name type="common">Marine copepod</name>
    <dbReference type="NCBI Taxonomy" id="6832"/>
    <lineage>
        <taxon>Eukaryota</taxon>
        <taxon>Metazoa</taxon>
        <taxon>Ecdysozoa</taxon>
        <taxon>Arthropoda</taxon>
        <taxon>Crustacea</taxon>
        <taxon>Multicrustacea</taxon>
        <taxon>Hexanauplia</taxon>
        <taxon>Copepoda</taxon>
        <taxon>Harpacticoida</taxon>
        <taxon>Harpacticidae</taxon>
        <taxon>Tigriopus</taxon>
    </lineage>
</organism>
<dbReference type="EMBL" id="VCGU01000005">
    <property type="protein sequence ID" value="TRY75694.1"/>
    <property type="molecule type" value="Genomic_DNA"/>
</dbReference>
<name>A0A553PDE3_TIGCA</name>
<protein>
    <submittedName>
        <fullName evidence="1">Uncharacterized protein</fullName>
    </submittedName>
</protein>
<dbReference type="AlphaFoldDB" id="A0A553PDE3"/>
<evidence type="ECO:0000313" key="1">
    <source>
        <dbReference type="EMBL" id="TRY75694.1"/>
    </source>
</evidence>
<comment type="caution">
    <text evidence="1">The sequence shown here is derived from an EMBL/GenBank/DDBJ whole genome shotgun (WGS) entry which is preliminary data.</text>
</comment>
<proteinExistence type="predicted"/>
<reference evidence="1 2" key="1">
    <citation type="journal article" date="2018" name="Nat. Ecol. Evol.">
        <title>Genomic signatures of mitonuclear coevolution across populations of Tigriopus californicus.</title>
        <authorList>
            <person name="Barreto F.S."/>
            <person name="Watson E.T."/>
            <person name="Lima T.G."/>
            <person name="Willett C.S."/>
            <person name="Edmands S."/>
            <person name="Li W."/>
            <person name="Burton R.S."/>
        </authorList>
    </citation>
    <scope>NUCLEOTIDE SEQUENCE [LARGE SCALE GENOMIC DNA]</scope>
    <source>
        <strain evidence="1 2">San Diego</strain>
    </source>
</reference>
<gene>
    <name evidence="1" type="ORF">TCAL_01634</name>
</gene>
<keyword evidence="2" id="KW-1185">Reference proteome</keyword>
<dbReference type="Proteomes" id="UP000318571">
    <property type="component" value="Chromosome 2"/>
</dbReference>
<sequence>MLFRTLEEAQIILDEAQVDSWYHSLQSWGSRGRRANFQKMTLFIHDGVRKASSNSAQRFALASMVSRAELKYNFQVFTGSKPEDELHKSANFVHCYIKALLKKRENTDNAWSTACRSVRVDPNTKCGLRKLWMSQVMQICPPRAKQAIHELEDPCQLRKKNKETTQSEL</sequence>
<accession>A0A553PDE3</accession>
<evidence type="ECO:0000313" key="2">
    <source>
        <dbReference type="Proteomes" id="UP000318571"/>
    </source>
</evidence>